<dbReference type="Proteomes" id="UP000005387">
    <property type="component" value="Unassembled WGS sequence"/>
</dbReference>
<keyword evidence="2" id="KW-1185">Reference proteome</keyword>
<name>E0IFY3_9BACL</name>
<sequence length="95" mass="10959">MQPAGFAAIEVAKRNGQWDKAYESQSTVSMPDDFAAELAQHEAAKQFYEQLNRQNQFAILFRIHQAKKPETRAKRIEQFIAMLERGEMLYPKAKA</sequence>
<evidence type="ECO:0008006" key="3">
    <source>
        <dbReference type="Google" id="ProtNLM"/>
    </source>
</evidence>
<dbReference type="STRING" id="717606.PaecuDRAFT_4574"/>
<proteinExistence type="predicted"/>
<dbReference type="eggNOG" id="COG4430">
    <property type="taxonomic scope" value="Bacteria"/>
</dbReference>
<dbReference type="AlphaFoldDB" id="E0IFY3"/>
<evidence type="ECO:0000313" key="1">
    <source>
        <dbReference type="EMBL" id="EFM08563.1"/>
    </source>
</evidence>
<reference evidence="1 2" key="1">
    <citation type="submission" date="2010-07" db="EMBL/GenBank/DDBJ databases">
        <title>The draft genome of Paenibacillus curdlanolyticus YK9.</title>
        <authorList>
            <consortium name="US DOE Joint Genome Institute (JGI-PGF)"/>
            <person name="Lucas S."/>
            <person name="Copeland A."/>
            <person name="Lapidus A."/>
            <person name="Cheng J.-F."/>
            <person name="Bruce D."/>
            <person name="Goodwin L."/>
            <person name="Pitluck S."/>
            <person name="Land M.L."/>
            <person name="Hauser L."/>
            <person name="Chang Y.-J."/>
            <person name="Jeffries C."/>
            <person name="Anderson I.J."/>
            <person name="Johnson E."/>
            <person name="Loganathan U."/>
            <person name="Mulhopadhyay B."/>
            <person name="Kyrpides N."/>
            <person name="Woyke T.J."/>
        </authorList>
    </citation>
    <scope>NUCLEOTIDE SEQUENCE [LARGE SCALE GENOMIC DNA]</scope>
    <source>
        <strain evidence="1 2">YK9</strain>
    </source>
</reference>
<evidence type="ECO:0000313" key="2">
    <source>
        <dbReference type="Proteomes" id="UP000005387"/>
    </source>
</evidence>
<protein>
    <recommendedName>
        <fullName evidence="3">Bacteriocin-protection, YdeI or OmpD-Associated</fullName>
    </recommendedName>
</protein>
<accession>E0IFY3</accession>
<dbReference type="Pfam" id="PF13376">
    <property type="entry name" value="OmdA"/>
    <property type="match status" value="1"/>
</dbReference>
<dbReference type="RefSeq" id="WP_006040555.1">
    <property type="nucleotide sequence ID" value="NZ_AEDD01000015.1"/>
</dbReference>
<dbReference type="EMBL" id="AEDD01000015">
    <property type="protein sequence ID" value="EFM08563.1"/>
    <property type="molecule type" value="Genomic_DNA"/>
</dbReference>
<gene>
    <name evidence="1" type="ORF">PaecuDRAFT_4574</name>
</gene>
<organism evidence="1 2">
    <name type="scientific">Paenibacillus curdlanolyticus YK9</name>
    <dbReference type="NCBI Taxonomy" id="717606"/>
    <lineage>
        <taxon>Bacteria</taxon>
        <taxon>Bacillati</taxon>
        <taxon>Bacillota</taxon>
        <taxon>Bacilli</taxon>
        <taxon>Bacillales</taxon>
        <taxon>Paenibacillaceae</taxon>
        <taxon>Paenibacillus</taxon>
    </lineage>
</organism>